<dbReference type="EMBL" id="CP001363">
    <property type="protein sequence ID" value="ACY91722.1"/>
    <property type="molecule type" value="Genomic_DNA"/>
</dbReference>
<dbReference type="AlphaFoldDB" id="A0A0F6BB19"/>
<name>A0A0F6BB19_SALT1</name>
<dbReference type="KEGG" id="seo:STM14_5390"/>
<protein>
    <submittedName>
        <fullName evidence="1">Cytoplasmic protein</fullName>
    </submittedName>
</protein>
<dbReference type="BioCyc" id="SENT588858:STM14_RS23540-MONOMER"/>
<reference evidence="1 2" key="1">
    <citation type="journal article" date="2010" name="J. Bacteriol.">
        <title>Short-term signatures of evolutionary change in the Salmonella enterica serovar typhimurium 14028 genome.</title>
        <authorList>
            <person name="Jarvik T."/>
            <person name="Smillie C."/>
            <person name="Groisman E.A."/>
            <person name="Ochman H."/>
        </authorList>
    </citation>
    <scope>NUCLEOTIDE SEQUENCE [LARGE SCALE GENOMIC DNA]</scope>
    <source>
        <strain evidence="2">14028s / SGSC 2262</strain>
    </source>
</reference>
<dbReference type="HOGENOM" id="CLU_1003792_0_0_6"/>
<sequence>MRKMASVKQIIRDIKEQKVATTGRRVLLVEGTDDVTAFQNFLSRKFPAWEQDWILAPAGSKKNVLEALALEANWLGVVDRDAWTDVQIAEKRRNLANLLVLPRFCIESYLIAPEELWLVFQPKHQQAINGGIQAFIQAVHDVLPQWRNHAALWNVIHPLWERLRAAGFNTAFHDLNTAQNDAEVEQCLRQWSQHLDPDVLLAQIQTQKTNIAARSPTTQLTQCFHGKMFFEQAIDPLLTQLLGQRAREQRQKDLFRTLPVPDDLTFIWNEMGL</sequence>
<gene>
    <name evidence="1" type="ordered locus">STM14_5390</name>
</gene>
<evidence type="ECO:0000313" key="1">
    <source>
        <dbReference type="EMBL" id="ACY91722.1"/>
    </source>
</evidence>
<evidence type="ECO:0000313" key="2">
    <source>
        <dbReference type="Proteomes" id="UP000002695"/>
    </source>
</evidence>
<accession>A0A0F6BB19</accession>
<dbReference type="RefSeq" id="WP_010989100.1">
    <property type="nucleotide sequence ID" value="NC_016856.1"/>
</dbReference>
<dbReference type="PATRIC" id="fig|588858.6.peg.4883"/>
<dbReference type="Proteomes" id="UP000002695">
    <property type="component" value="Chromosome"/>
</dbReference>
<proteinExistence type="predicted"/>
<organism evidence="1 2">
    <name type="scientific">Salmonella typhimurium (strain 14028s / SGSC 2262)</name>
    <dbReference type="NCBI Taxonomy" id="588858"/>
    <lineage>
        <taxon>Bacteria</taxon>
        <taxon>Pseudomonadati</taxon>
        <taxon>Pseudomonadota</taxon>
        <taxon>Gammaproteobacteria</taxon>
        <taxon>Enterobacterales</taxon>
        <taxon>Enterobacteriaceae</taxon>
        <taxon>Salmonella</taxon>
    </lineage>
</organism>
<keyword evidence="2" id="KW-1185">Reference proteome</keyword>